<dbReference type="Pfam" id="PF00106">
    <property type="entry name" value="adh_short"/>
    <property type="match status" value="1"/>
</dbReference>
<proteinExistence type="inferred from homology"/>
<dbReference type="EMBL" id="BAAAUD010000023">
    <property type="protein sequence ID" value="GAA2938290.1"/>
    <property type="molecule type" value="Genomic_DNA"/>
</dbReference>
<evidence type="ECO:0000313" key="3">
    <source>
        <dbReference type="EMBL" id="GAA2938290.1"/>
    </source>
</evidence>
<dbReference type="SUPFAM" id="SSF51735">
    <property type="entry name" value="NAD(P)-binding Rossmann-fold domains"/>
    <property type="match status" value="1"/>
</dbReference>
<keyword evidence="2" id="KW-0560">Oxidoreductase</keyword>
<evidence type="ECO:0000256" key="2">
    <source>
        <dbReference type="ARBA" id="ARBA00023002"/>
    </source>
</evidence>
<dbReference type="PANTHER" id="PTHR44196:SF1">
    <property type="entry name" value="DEHYDROGENASE_REDUCTASE SDR FAMILY MEMBER 7B"/>
    <property type="match status" value="1"/>
</dbReference>
<keyword evidence="4" id="KW-1185">Reference proteome</keyword>
<dbReference type="InterPro" id="IPR036291">
    <property type="entry name" value="NAD(P)-bd_dom_sf"/>
</dbReference>
<dbReference type="PRINTS" id="PR00081">
    <property type="entry name" value="GDHRDH"/>
</dbReference>
<dbReference type="PANTHER" id="PTHR44196">
    <property type="entry name" value="DEHYDROGENASE/REDUCTASE SDR FAMILY MEMBER 7B"/>
    <property type="match status" value="1"/>
</dbReference>
<protein>
    <submittedName>
        <fullName evidence="3">Uncharacterized protein</fullName>
    </submittedName>
</protein>
<dbReference type="Proteomes" id="UP001500403">
    <property type="component" value="Unassembled WGS sequence"/>
</dbReference>
<organism evidence="3 4">
    <name type="scientific">Streptomyces enissocaesilis</name>
    <dbReference type="NCBI Taxonomy" id="332589"/>
    <lineage>
        <taxon>Bacteria</taxon>
        <taxon>Bacillati</taxon>
        <taxon>Actinomycetota</taxon>
        <taxon>Actinomycetes</taxon>
        <taxon>Kitasatosporales</taxon>
        <taxon>Streptomycetaceae</taxon>
        <taxon>Streptomyces</taxon>
        <taxon>Streptomyces rochei group</taxon>
    </lineage>
</organism>
<comment type="similarity">
    <text evidence="1">Belongs to the short-chain dehydrogenases/reductases (SDR) family.</text>
</comment>
<reference evidence="3 4" key="1">
    <citation type="journal article" date="2019" name="Int. J. Syst. Evol. Microbiol.">
        <title>The Global Catalogue of Microorganisms (GCM) 10K type strain sequencing project: providing services to taxonomists for standard genome sequencing and annotation.</title>
        <authorList>
            <consortium name="The Broad Institute Genomics Platform"/>
            <consortium name="The Broad Institute Genome Sequencing Center for Infectious Disease"/>
            <person name="Wu L."/>
            <person name="Ma J."/>
        </authorList>
    </citation>
    <scope>NUCLEOTIDE SEQUENCE [LARGE SCALE GENOMIC DNA]</scope>
    <source>
        <strain evidence="3 4">JCM 9088</strain>
    </source>
</reference>
<dbReference type="InterPro" id="IPR002347">
    <property type="entry name" value="SDR_fam"/>
</dbReference>
<evidence type="ECO:0000256" key="1">
    <source>
        <dbReference type="ARBA" id="ARBA00006484"/>
    </source>
</evidence>
<evidence type="ECO:0000313" key="4">
    <source>
        <dbReference type="Proteomes" id="UP001500403"/>
    </source>
</evidence>
<sequence length="121" mass="12931">MVECDRRGTIVSISSVAGPQDLRPPTACAGTRFAAYAMSESLREEVAPYGVRVTVIAPGAVEAELLSHTFGKVGRARCEEWKKTNASTATATVAEAVRYAHARPKEVCVRELAPAGSRQQV</sequence>
<gene>
    <name evidence="3" type="ORF">GCM10010446_24540</name>
</gene>
<accession>A0ABN3X5A0</accession>
<name>A0ABN3X5A0_9ACTN</name>
<dbReference type="Gene3D" id="3.40.50.720">
    <property type="entry name" value="NAD(P)-binding Rossmann-like Domain"/>
    <property type="match status" value="1"/>
</dbReference>
<comment type="caution">
    <text evidence="3">The sequence shown here is derived from an EMBL/GenBank/DDBJ whole genome shotgun (WGS) entry which is preliminary data.</text>
</comment>